<evidence type="ECO:0000256" key="2">
    <source>
        <dbReference type="ARBA" id="ARBA00023125"/>
    </source>
</evidence>
<keyword evidence="1" id="KW-0805">Transcription regulation</keyword>
<reference evidence="5 6" key="1">
    <citation type="journal article" date="2014" name="Genome Announc.">
        <title>Draft Genome Sequence of Streptomyces roseochromogenes subsp. oscitans DS 12.976, Producer of the Aminocoumarin Antibiotic Clorobiocin.</title>
        <authorList>
            <person name="Ruckert C."/>
            <person name="Kalinowski J."/>
            <person name="Heide L."/>
            <person name="Apel A.K."/>
        </authorList>
    </citation>
    <scope>NUCLEOTIDE SEQUENCE [LARGE SCALE GENOMIC DNA]</scope>
    <source>
        <strain evidence="5 6">DS 12.976</strain>
    </source>
</reference>
<dbReference type="EMBL" id="AWQX01000066">
    <property type="protein sequence ID" value="EST34875.1"/>
    <property type="molecule type" value="Genomic_DNA"/>
</dbReference>
<evidence type="ECO:0000259" key="4">
    <source>
        <dbReference type="SMART" id="SM00418"/>
    </source>
</evidence>
<dbReference type="InterPro" id="IPR036390">
    <property type="entry name" value="WH_DNA-bd_sf"/>
</dbReference>
<dbReference type="RefSeq" id="WP_023545668.1">
    <property type="nucleotide sequence ID" value="NZ_CM002285.1"/>
</dbReference>
<dbReference type="Gene3D" id="1.10.10.10">
    <property type="entry name" value="Winged helix-like DNA-binding domain superfamily/Winged helix DNA-binding domain"/>
    <property type="match status" value="1"/>
</dbReference>
<comment type="caution">
    <text evidence="5">The sequence shown here is derived from an EMBL/GenBank/DDBJ whole genome shotgun (WGS) entry which is preliminary data.</text>
</comment>
<dbReference type="InterPro" id="IPR001845">
    <property type="entry name" value="HTH_ArsR_DNA-bd_dom"/>
</dbReference>
<dbReference type="PANTHER" id="PTHR43132">
    <property type="entry name" value="ARSENICAL RESISTANCE OPERON REPRESSOR ARSR-RELATED"/>
    <property type="match status" value="1"/>
</dbReference>
<keyword evidence="2" id="KW-0238">DNA-binding</keyword>
<evidence type="ECO:0000313" key="5">
    <source>
        <dbReference type="EMBL" id="EST34875.1"/>
    </source>
</evidence>
<dbReference type="OrthoDB" id="3808065at2"/>
<proteinExistence type="predicted"/>
<dbReference type="HOGENOM" id="CLU_063235_1_0_11"/>
<dbReference type="GO" id="GO:0003677">
    <property type="term" value="F:DNA binding"/>
    <property type="evidence" value="ECO:0007669"/>
    <property type="project" value="UniProtKB-KW"/>
</dbReference>
<sequence>MLELGFGVADMANIRFGVSPMAHVICGVAGAEHPCVGASVNHDRWWRQVKRHVPSQAAPVFELVNASFKGVPTFIQETDSQRLTDELDAILAVSETDFYEDLAFYDEEPELPRIVAELRDGGTRQLPRFTNSVWLLFQACIAPHWPDIQRLLQADIAHRARTAAEAGAGAMLNQVHQKLAWREEGALQYITPEWDASLSLGGRGLELRPNFFLQDGIAAVPTEHGPTTLNYPIGPRRPEHPSTPRTDGLAYLIGSARARALRAIGQGSCTTAQLAKRLRITAPSASAHATALRTAGAITTEREGRQVRHALTQLGHDLLRSNPAEHHAIPPQGDGTV</sequence>
<dbReference type="AlphaFoldDB" id="V6KRR3"/>
<dbReference type="InterPro" id="IPR051011">
    <property type="entry name" value="Metal_resp_trans_reg"/>
</dbReference>
<dbReference type="CDD" id="cd00090">
    <property type="entry name" value="HTH_ARSR"/>
    <property type="match status" value="1"/>
</dbReference>
<protein>
    <recommendedName>
        <fullName evidence="4">HTH arsR-type domain-containing protein</fullName>
    </recommendedName>
</protein>
<dbReference type="STRING" id="1352936.M878_08405"/>
<name>V6KRR3_STRRC</name>
<dbReference type="GO" id="GO:0003700">
    <property type="term" value="F:DNA-binding transcription factor activity"/>
    <property type="evidence" value="ECO:0007669"/>
    <property type="project" value="InterPro"/>
</dbReference>
<evidence type="ECO:0000256" key="1">
    <source>
        <dbReference type="ARBA" id="ARBA00023015"/>
    </source>
</evidence>
<gene>
    <name evidence="5" type="ORF">M878_08405</name>
</gene>
<feature type="domain" description="HTH arsR-type" evidence="4">
    <location>
        <begin position="247"/>
        <end position="320"/>
    </location>
</feature>
<dbReference type="SMART" id="SM00418">
    <property type="entry name" value="HTH_ARSR"/>
    <property type="match status" value="1"/>
</dbReference>
<organism evidence="5 6">
    <name type="scientific">Streptomyces roseochromogenus subsp. oscitans DS 12.976</name>
    <dbReference type="NCBI Taxonomy" id="1352936"/>
    <lineage>
        <taxon>Bacteria</taxon>
        <taxon>Bacillati</taxon>
        <taxon>Actinomycetota</taxon>
        <taxon>Actinomycetes</taxon>
        <taxon>Kitasatosporales</taxon>
        <taxon>Streptomycetaceae</taxon>
        <taxon>Streptomyces</taxon>
    </lineage>
</organism>
<dbReference type="Proteomes" id="UP000017984">
    <property type="component" value="Chromosome"/>
</dbReference>
<accession>V6KRR3</accession>
<dbReference type="InterPro" id="IPR036388">
    <property type="entry name" value="WH-like_DNA-bd_sf"/>
</dbReference>
<evidence type="ECO:0000313" key="6">
    <source>
        <dbReference type="Proteomes" id="UP000017984"/>
    </source>
</evidence>
<keyword evidence="6" id="KW-1185">Reference proteome</keyword>
<dbReference type="InterPro" id="IPR011991">
    <property type="entry name" value="ArsR-like_HTH"/>
</dbReference>
<keyword evidence="3" id="KW-0804">Transcription</keyword>
<dbReference type="PATRIC" id="fig|1352936.5.peg.1792"/>
<dbReference type="SUPFAM" id="SSF46785">
    <property type="entry name" value="Winged helix' DNA-binding domain"/>
    <property type="match status" value="1"/>
</dbReference>
<evidence type="ECO:0000256" key="3">
    <source>
        <dbReference type="ARBA" id="ARBA00023163"/>
    </source>
</evidence>
<dbReference type="PANTHER" id="PTHR43132:SF8">
    <property type="entry name" value="HTH-TYPE TRANSCRIPTIONAL REGULATOR KMTR"/>
    <property type="match status" value="1"/>
</dbReference>